<protein>
    <recommendedName>
        <fullName evidence="3">Dynactin subunit 3</fullName>
    </recommendedName>
</protein>
<evidence type="ECO:0008006" key="3">
    <source>
        <dbReference type="Google" id="ProtNLM"/>
    </source>
</evidence>
<dbReference type="InterPro" id="IPR009991">
    <property type="entry name" value="DCTN3"/>
</dbReference>
<dbReference type="GO" id="GO:0061640">
    <property type="term" value="P:cytoskeleton-dependent cytokinesis"/>
    <property type="evidence" value="ECO:0007669"/>
    <property type="project" value="InterPro"/>
</dbReference>
<gene>
    <name evidence="1" type="ORF">DNF11_2144</name>
</gene>
<dbReference type="OrthoDB" id="16729at2759"/>
<keyword evidence="2" id="KW-1185">Reference proteome</keyword>
<evidence type="ECO:0000313" key="1">
    <source>
        <dbReference type="EMBL" id="AYO43094.1"/>
    </source>
</evidence>
<dbReference type="Pfam" id="PF07426">
    <property type="entry name" value="Dynactin_p22"/>
    <property type="match status" value="1"/>
</dbReference>
<dbReference type="Proteomes" id="UP000269793">
    <property type="component" value="Chromosome III"/>
</dbReference>
<dbReference type="STRING" id="425264.A0A3G2S4X3"/>
<dbReference type="GO" id="GO:0005869">
    <property type="term" value="C:dynactin complex"/>
    <property type="evidence" value="ECO:0007669"/>
    <property type="project" value="InterPro"/>
</dbReference>
<evidence type="ECO:0000313" key="2">
    <source>
        <dbReference type="Proteomes" id="UP000269793"/>
    </source>
</evidence>
<dbReference type="AlphaFoldDB" id="A0A3G2S4X3"/>
<proteinExistence type="predicted"/>
<accession>A0A3G2S4X3</accession>
<dbReference type="VEuPathDB" id="FungiDB:DNF11_2144"/>
<organism evidence="1 2">
    <name type="scientific">Malassezia restricta (strain ATCC 96810 / NBRC 103918 / CBS 7877)</name>
    <name type="common">Seborrheic dermatitis infection agent</name>
    <dbReference type="NCBI Taxonomy" id="425264"/>
    <lineage>
        <taxon>Eukaryota</taxon>
        <taxon>Fungi</taxon>
        <taxon>Dikarya</taxon>
        <taxon>Basidiomycota</taxon>
        <taxon>Ustilaginomycotina</taxon>
        <taxon>Malasseziomycetes</taxon>
        <taxon>Malasseziales</taxon>
        <taxon>Malasseziaceae</taxon>
        <taxon>Malassezia</taxon>
    </lineage>
</organism>
<name>A0A3G2S4X3_MALR7</name>
<sequence>MDAAFTLALRLRSISTQIYGWKPDTHSLPLESRVAQIEHALGEAVVPHVSLQRLLNQNECIQKLLKELPKNDLDADTQLALVLDNAASMQNFVRVMEACRELDEHGATGSGQLQEHEPLRERLQACLEQQHSLETQFMEAQARTTSLLQRYDLYVDQLSSIFVALDAKIQQIEKAKLGHARN</sequence>
<dbReference type="EMBL" id="CP033150">
    <property type="protein sequence ID" value="AYO43094.1"/>
    <property type="molecule type" value="Genomic_DNA"/>
</dbReference>
<reference evidence="1 2" key="1">
    <citation type="submission" date="2018-10" db="EMBL/GenBank/DDBJ databases">
        <title>Complete genome sequence of Malassezia restricta CBS 7877.</title>
        <authorList>
            <person name="Morand S.C."/>
            <person name="Bertignac M."/>
            <person name="Iltis A."/>
            <person name="Kolder I."/>
            <person name="Pirovano W."/>
            <person name="Jourdain R."/>
            <person name="Clavaud C."/>
        </authorList>
    </citation>
    <scope>NUCLEOTIDE SEQUENCE [LARGE SCALE GENOMIC DNA]</scope>
    <source>
        <strain evidence="1 2">CBS 7877</strain>
    </source>
</reference>